<proteinExistence type="predicted"/>
<organism evidence="2 3">
    <name type="scientific">Penicillium nalgiovense</name>
    <dbReference type="NCBI Taxonomy" id="60175"/>
    <lineage>
        <taxon>Eukaryota</taxon>
        <taxon>Fungi</taxon>
        <taxon>Dikarya</taxon>
        <taxon>Ascomycota</taxon>
        <taxon>Pezizomycotina</taxon>
        <taxon>Eurotiomycetes</taxon>
        <taxon>Eurotiomycetidae</taxon>
        <taxon>Eurotiales</taxon>
        <taxon>Aspergillaceae</taxon>
        <taxon>Penicillium</taxon>
    </lineage>
</organism>
<evidence type="ECO:0000313" key="3">
    <source>
        <dbReference type="Proteomes" id="UP001153461"/>
    </source>
</evidence>
<dbReference type="OrthoDB" id="9985637at2759"/>
<protein>
    <submittedName>
        <fullName evidence="2">Uncharacterized protein</fullName>
    </submittedName>
</protein>
<dbReference type="Proteomes" id="UP001153461">
    <property type="component" value="Unassembled WGS sequence"/>
</dbReference>
<comment type="caution">
    <text evidence="2">The sequence shown here is derived from an EMBL/GenBank/DDBJ whole genome shotgun (WGS) entry which is preliminary data.</text>
</comment>
<accession>A0A9W4MT54</accession>
<gene>
    <name evidence="2" type="ORF">PNAL_LOCUS4246</name>
</gene>
<evidence type="ECO:0000313" key="2">
    <source>
        <dbReference type="EMBL" id="CAG8085132.1"/>
    </source>
</evidence>
<keyword evidence="1" id="KW-0812">Transmembrane</keyword>
<evidence type="ECO:0000256" key="1">
    <source>
        <dbReference type="SAM" id="Phobius"/>
    </source>
</evidence>
<dbReference type="AlphaFoldDB" id="A0A9W4MT54"/>
<feature type="transmembrane region" description="Helical" evidence="1">
    <location>
        <begin position="43"/>
        <end position="62"/>
    </location>
</feature>
<dbReference type="EMBL" id="CAJVNV010000157">
    <property type="protein sequence ID" value="CAG8085132.1"/>
    <property type="molecule type" value="Genomic_DNA"/>
</dbReference>
<reference evidence="2" key="1">
    <citation type="submission" date="2021-07" db="EMBL/GenBank/DDBJ databases">
        <authorList>
            <person name="Branca A.L. A."/>
        </authorList>
    </citation>
    <scope>NUCLEOTIDE SEQUENCE</scope>
</reference>
<name>A0A9W4MT54_PENNA</name>
<feature type="transmembrane region" description="Helical" evidence="1">
    <location>
        <begin position="162"/>
        <end position="185"/>
    </location>
</feature>
<keyword evidence="1" id="KW-0472">Membrane</keyword>
<feature type="transmembrane region" description="Helical" evidence="1">
    <location>
        <begin position="129"/>
        <end position="150"/>
    </location>
</feature>
<feature type="transmembrane region" description="Helical" evidence="1">
    <location>
        <begin position="98"/>
        <end position="117"/>
    </location>
</feature>
<sequence>MAFVVENNISMPVKIGSEKANQVHHAIKTTYARMPRQETKIDMGFSITLGAANWEFLAGYLVNFGTLISLQTPNQVEKTLQTNGAGRAVLHLLQNPPFLAIACLLFVSGIAALMWLVHFPKLKGNYSWLINTVFVPLYLHAAAELLTTVINVCTSQGGDWSVMAIITTVVTGGTLLICSALLALYMQMASINGN</sequence>
<keyword evidence="1" id="KW-1133">Transmembrane helix</keyword>